<sequence length="51" mass="5942">MTLREEMLIMNASKVFLDTNEKIFQTPLQSNDVVLKINEFQKNFMKGAMTC</sequence>
<accession>A0A081C8B7</accession>
<keyword evidence="2" id="KW-1185">Reference proteome</keyword>
<protein>
    <submittedName>
        <fullName evidence="1">Uncharacterized protein</fullName>
    </submittedName>
</protein>
<reference evidence="1" key="1">
    <citation type="journal article" date="2015" name="PeerJ">
        <title>First genomic representation of candidate bacterial phylum KSB3 points to enhanced environmental sensing as a trigger of wastewater bulking.</title>
        <authorList>
            <person name="Sekiguchi Y."/>
            <person name="Ohashi A."/>
            <person name="Parks D.H."/>
            <person name="Yamauchi T."/>
            <person name="Tyson G.W."/>
            <person name="Hugenholtz P."/>
        </authorList>
    </citation>
    <scope>NUCLEOTIDE SEQUENCE [LARGE SCALE GENOMIC DNA]</scope>
</reference>
<dbReference type="Proteomes" id="UP000030661">
    <property type="component" value="Unassembled WGS sequence"/>
</dbReference>
<gene>
    <name evidence="1" type="ORF">U27_00720</name>
</gene>
<dbReference type="HOGENOM" id="CLU_3095943_0_0_0"/>
<organism evidence="1">
    <name type="scientific">Vecturithrix granuli</name>
    <dbReference type="NCBI Taxonomy" id="1499967"/>
    <lineage>
        <taxon>Bacteria</taxon>
        <taxon>Candidatus Moduliflexota</taxon>
        <taxon>Candidatus Vecturitrichia</taxon>
        <taxon>Candidatus Vecturitrichales</taxon>
        <taxon>Candidatus Vecturitrichaceae</taxon>
        <taxon>Candidatus Vecturithrix</taxon>
    </lineage>
</organism>
<dbReference type="EMBL" id="DF820475">
    <property type="protein sequence ID" value="GAK60822.1"/>
    <property type="molecule type" value="Genomic_DNA"/>
</dbReference>
<dbReference type="AlphaFoldDB" id="A0A081C8B7"/>
<name>A0A081C8B7_VECG1</name>
<proteinExistence type="predicted"/>
<evidence type="ECO:0000313" key="2">
    <source>
        <dbReference type="Proteomes" id="UP000030661"/>
    </source>
</evidence>
<dbReference type="STRING" id="1499967.U27_00720"/>
<evidence type="ECO:0000313" key="1">
    <source>
        <dbReference type="EMBL" id="GAK60822.1"/>
    </source>
</evidence>